<name>A0AAV0ZY91_VICFA</name>
<protein>
    <submittedName>
        <fullName evidence="1">Uncharacterized protein</fullName>
    </submittedName>
</protein>
<dbReference type="EMBL" id="OX451738">
    <property type="protein sequence ID" value="CAI8602313.1"/>
    <property type="molecule type" value="Genomic_DNA"/>
</dbReference>
<keyword evidence="2" id="KW-1185">Reference proteome</keyword>
<sequence>MRVYGEDIPDNKVVEKILRTISMKFDHVVTTIIESHDTYTLYVAELQGSIESHFSRILENPEKVKKEVKIITIIEEEEIIEAGPEEIMEEENVVTLTNGERTTSTVSIQYIKGDVIIVLDLHIVAEEEVTTTKKGRIIVVMTVKSLDTKKLIADTNIR</sequence>
<dbReference type="Proteomes" id="UP001157006">
    <property type="component" value="Chromosome 3"/>
</dbReference>
<accession>A0AAV0ZY91</accession>
<evidence type="ECO:0000313" key="2">
    <source>
        <dbReference type="Proteomes" id="UP001157006"/>
    </source>
</evidence>
<reference evidence="1 2" key="1">
    <citation type="submission" date="2023-01" db="EMBL/GenBank/DDBJ databases">
        <authorList>
            <person name="Kreplak J."/>
        </authorList>
    </citation>
    <scope>NUCLEOTIDE SEQUENCE [LARGE SCALE GENOMIC DNA]</scope>
</reference>
<proteinExistence type="predicted"/>
<evidence type="ECO:0000313" key="1">
    <source>
        <dbReference type="EMBL" id="CAI8602313.1"/>
    </source>
</evidence>
<dbReference type="AlphaFoldDB" id="A0AAV0ZY91"/>
<gene>
    <name evidence="1" type="ORF">VFH_III034680</name>
</gene>
<organism evidence="1 2">
    <name type="scientific">Vicia faba</name>
    <name type="common">Broad bean</name>
    <name type="synonym">Faba vulgaris</name>
    <dbReference type="NCBI Taxonomy" id="3906"/>
    <lineage>
        <taxon>Eukaryota</taxon>
        <taxon>Viridiplantae</taxon>
        <taxon>Streptophyta</taxon>
        <taxon>Embryophyta</taxon>
        <taxon>Tracheophyta</taxon>
        <taxon>Spermatophyta</taxon>
        <taxon>Magnoliopsida</taxon>
        <taxon>eudicotyledons</taxon>
        <taxon>Gunneridae</taxon>
        <taxon>Pentapetalae</taxon>
        <taxon>rosids</taxon>
        <taxon>fabids</taxon>
        <taxon>Fabales</taxon>
        <taxon>Fabaceae</taxon>
        <taxon>Papilionoideae</taxon>
        <taxon>50 kb inversion clade</taxon>
        <taxon>NPAAA clade</taxon>
        <taxon>Hologalegina</taxon>
        <taxon>IRL clade</taxon>
        <taxon>Fabeae</taxon>
        <taxon>Vicia</taxon>
    </lineage>
</organism>